<keyword evidence="3" id="KW-1185">Reference proteome</keyword>
<feature type="chain" id="PRO_5022791823" description="Lipoprotein" evidence="1">
    <location>
        <begin position="23"/>
        <end position="278"/>
    </location>
</feature>
<organism evidence="2 3">
    <name type="scientific">Piscinibacter aquaticus</name>
    <dbReference type="NCBI Taxonomy" id="392597"/>
    <lineage>
        <taxon>Bacteria</taxon>
        <taxon>Pseudomonadati</taxon>
        <taxon>Pseudomonadota</taxon>
        <taxon>Betaproteobacteria</taxon>
        <taxon>Burkholderiales</taxon>
        <taxon>Sphaerotilaceae</taxon>
        <taxon>Piscinibacter</taxon>
    </lineage>
</organism>
<reference evidence="2 3" key="1">
    <citation type="submission" date="2019-08" db="EMBL/GenBank/DDBJ databases">
        <authorList>
            <person name="Khan S.A."/>
            <person name="Jeon C.O."/>
            <person name="Jeong S.E."/>
        </authorList>
    </citation>
    <scope>NUCLEOTIDE SEQUENCE [LARGE SCALE GENOMIC DNA]</scope>
    <source>
        <strain evidence="3">IMCC1728</strain>
    </source>
</reference>
<gene>
    <name evidence="2" type="ORF">FSC37_06915</name>
</gene>
<protein>
    <recommendedName>
        <fullName evidence="4">Lipoprotein</fullName>
    </recommendedName>
</protein>
<name>A0A5C6TZ19_9BURK</name>
<keyword evidence="1" id="KW-0732">Signal</keyword>
<evidence type="ECO:0008006" key="4">
    <source>
        <dbReference type="Google" id="ProtNLM"/>
    </source>
</evidence>
<dbReference type="AlphaFoldDB" id="A0A5C6TZ19"/>
<dbReference type="EMBL" id="VOPW01000001">
    <property type="protein sequence ID" value="TXC65843.1"/>
    <property type="molecule type" value="Genomic_DNA"/>
</dbReference>
<proteinExistence type="predicted"/>
<accession>A0A5C6TZ19</accession>
<sequence length="278" mass="29204">MIARGRCAAAAALLMFGPAAHAGAADPAAAGERSWALKIPSVERVVFRGVVSHDAAGMGTGAMLYPAPNAAGLLAAILTHGLLNEGAKQSQKDKLQAEADEVLKPLRPVLDGFTHTQLIQSALPMQRHREPRRALGPDDSPALDWTVEIAPVFSMTRDQRAIVLDNAVRIYAPATSDAAYAQTIRVVSRPLPVAGSLESDALASHWQAESGRALRELSAALLAESLDVALQGARRAAPAADAPQRTFRYAEGGAEKIERATLVEAACGRLLLRSCAAG</sequence>
<evidence type="ECO:0000313" key="2">
    <source>
        <dbReference type="EMBL" id="TXC65843.1"/>
    </source>
</evidence>
<evidence type="ECO:0000256" key="1">
    <source>
        <dbReference type="SAM" id="SignalP"/>
    </source>
</evidence>
<evidence type="ECO:0000313" key="3">
    <source>
        <dbReference type="Proteomes" id="UP000321832"/>
    </source>
</evidence>
<dbReference type="Proteomes" id="UP000321832">
    <property type="component" value="Unassembled WGS sequence"/>
</dbReference>
<comment type="caution">
    <text evidence="2">The sequence shown here is derived from an EMBL/GenBank/DDBJ whole genome shotgun (WGS) entry which is preliminary data.</text>
</comment>
<feature type="signal peptide" evidence="1">
    <location>
        <begin position="1"/>
        <end position="22"/>
    </location>
</feature>